<dbReference type="EMBL" id="JADMCD010000009">
    <property type="protein sequence ID" value="MBF8642295.1"/>
    <property type="molecule type" value="Genomic_DNA"/>
</dbReference>
<dbReference type="Pfam" id="PF14549">
    <property type="entry name" value="P22_Cro"/>
    <property type="match status" value="1"/>
</dbReference>
<evidence type="ECO:0000313" key="2">
    <source>
        <dbReference type="Proteomes" id="UP000626180"/>
    </source>
</evidence>
<sequence>MTKTQAINHFGGISRLAKALGITYEAVRQWPEQIPELRQFQIERLTEGALMIDVSPKDSNQAA</sequence>
<gene>
    <name evidence="1" type="ORF">IRZ65_16565</name>
</gene>
<dbReference type="Gene3D" id="1.10.260.40">
    <property type="entry name" value="lambda repressor-like DNA-binding domains"/>
    <property type="match status" value="1"/>
</dbReference>
<dbReference type="Proteomes" id="UP000626180">
    <property type="component" value="Unassembled WGS sequence"/>
</dbReference>
<protein>
    <submittedName>
        <fullName evidence="1">Cro/Cl family transcriptional regulator</fullName>
    </submittedName>
</protein>
<evidence type="ECO:0000313" key="1">
    <source>
        <dbReference type="EMBL" id="MBF8642295.1"/>
    </source>
</evidence>
<comment type="caution">
    <text evidence="1">The sequence shown here is derived from an EMBL/GenBank/DDBJ whole genome shotgun (WGS) entry which is preliminary data.</text>
</comment>
<proteinExistence type="predicted"/>
<dbReference type="RefSeq" id="WP_073450210.1">
    <property type="nucleotide sequence ID" value="NZ_FQYS01000009.1"/>
</dbReference>
<keyword evidence="2" id="KW-1185">Reference proteome</keyword>
<name>A0ABS0FPN7_PSELU</name>
<dbReference type="InterPro" id="IPR010982">
    <property type="entry name" value="Lambda_DNA-bd_dom_sf"/>
</dbReference>
<accession>A0ABS0FPN7</accession>
<reference evidence="1 2" key="1">
    <citation type="submission" date="2020-10" db="EMBL/GenBank/DDBJ databases">
        <title>Genome sequences of Pseudomonas isolates.</title>
        <authorList>
            <person name="Wessels L."/>
            <person name="Reich F."/>
            <person name="Hammerl J."/>
        </authorList>
    </citation>
    <scope>NUCLEOTIDE SEQUENCE [LARGE SCALE GENOMIC DNA]</scope>
    <source>
        <strain evidence="1 2">20-MO00624-0</strain>
    </source>
</reference>
<dbReference type="SUPFAM" id="SSF47413">
    <property type="entry name" value="lambda repressor-like DNA-binding domains"/>
    <property type="match status" value="1"/>
</dbReference>
<organism evidence="1 2">
    <name type="scientific">Pseudomonas luteola</name>
    <dbReference type="NCBI Taxonomy" id="47886"/>
    <lineage>
        <taxon>Bacteria</taxon>
        <taxon>Pseudomonadati</taxon>
        <taxon>Pseudomonadota</taxon>
        <taxon>Gammaproteobacteria</taxon>
        <taxon>Pseudomonadales</taxon>
        <taxon>Pseudomonadaceae</taxon>
        <taxon>Pseudomonas</taxon>
    </lineage>
</organism>